<dbReference type="EMBL" id="BJXW01000002">
    <property type="protein sequence ID" value="GEN29858.1"/>
    <property type="molecule type" value="Genomic_DNA"/>
</dbReference>
<keyword evidence="1" id="KW-1133">Transmembrane helix</keyword>
<keyword evidence="1" id="KW-0472">Membrane</keyword>
<dbReference type="AlphaFoldDB" id="A0A511UVS9"/>
<reference evidence="3 4" key="1">
    <citation type="submission" date="2019-07" db="EMBL/GenBank/DDBJ databases">
        <title>Whole genome shotgun sequence of Cerasibacillus quisquiliarum NBRC 102429.</title>
        <authorList>
            <person name="Hosoyama A."/>
            <person name="Uohara A."/>
            <person name="Ohji S."/>
            <person name="Ichikawa N."/>
        </authorList>
    </citation>
    <scope>NUCLEOTIDE SEQUENCE [LARGE SCALE GENOMIC DNA]</scope>
    <source>
        <strain evidence="3 4">NBRC 102429</strain>
    </source>
</reference>
<keyword evidence="4" id="KW-1185">Reference proteome</keyword>
<evidence type="ECO:0000313" key="3">
    <source>
        <dbReference type="EMBL" id="GEN29858.1"/>
    </source>
</evidence>
<organism evidence="3 4">
    <name type="scientific">Cerasibacillus quisquiliarum</name>
    <dbReference type="NCBI Taxonomy" id="227865"/>
    <lineage>
        <taxon>Bacteria</taxon>
        <taxon>Bacillati</taxon>
        <taxon>Bacillota</taxon>
        <taxon>Bacilli</taxon>
        <taxon>Bacillales</taxon>
        <taxon>Bacillaceae</taxon>
        <taxon>Cerasibacillus</taxon>
    </lineage>
</organism>
<gene>
    <name evidence="3" type="ORF">CQU01_00960</name>
</gene>
<protein>
    <recommendedName>
        <fullName evidence="2">Inner membrane protein YgaP-like transmembrane domain-containing protein</fullName>
    </recommendedName>
</protein>
<dbReference type="InterPro" id="IPR021309">
    <property type="entry name" value="YgaP-like_TM"/>
</dbReference>
<feature type="domain" description="Inner membrane protein YgaP-like transmembrane" evidence="2">
    <location>
        <begin position="1"/>
        <end position="64"/>
    </location>
</feature>
<dbReference type="OrthoDB" id="5405951at2"/>
<feature type="transmembrane region" description="Helical" evidence="1">
    <location>
        <begin position="12"/>
        <end position="27"/>
    </location>
</feature>
<proteinExistence type="predicted"/>
<dbReference type="Proteomes" id="UP000321491">
    <property type="component" value="Unassembled WGS sequence"/>
</dbReference>
<sequence length="64" mass="7081">MEKNIGQVDRVIRFILGIALLALLFFVDGGIRWVGLLGIVMLFTAAVGYCPLYKPLGINTNKEK</sequence>
<dbReference type="RefSeq" id="WP_146934292.1">
    <property type="nucleotide sequence ID" value="NZ_BJXW01000002.1"/>
</dbReference>
<name>A0A511UVS9_9BACI</name>
<evidence type="ECO:0000256" key="1">
    <source>
        <dbReference type="SAM" id="Phobius"/>
    </source>
</evidence>
<evidence type="ECO:0000259" key="2">
    <source>
        <dbReference type="Pfam" id="PF11127"/>
    </source>
</evidence>
<feature type="transmembrane region" description="Helical" evidence="1">
    <location>
        <begin position="33"/>
        <end position="52"/>
    </location>
</feature>
<dbReference type="Pfam" id="PF11127">
    <property type="entry name" value="YgaP-like_TM"/>
    <property type="match status" value="1"/>
</dbReference>
<keyword evidence="1" id="KW-0812">Transmembrane</keyword>
<evidence type="ECO:0000313" key="4">
    <source>
        <dbReference type="Proteomes" id="UP000321491"/>
    </source>
</evidence>
<accession>A0A511UVS9</accession>
<comment type="caution">
    <text evidence="3">The sequence shown here is derived from an EMBL/GenBank/DDBJ whole genome shotgun (WGS) entry which is preliminary data.</text>
</comment>